<organism evidence="3 4">
    <name type="scientific">Sinosporangium siamense</name>
    <dbReference type="NCBI Taxonomy" id="1367973"/>
    <lineage>
        <taxon>Bacteria</taxon>
        <taxon>Bacillati</taxon>
        <taxon>Actinomycetota</taxon>
        <taxon>Actinomycetes</taxon>
        <taxon>Streptosporangiales</taxon>
        <taxon>Streptosporangiaceae</taxon>
        <taxon>Sinosporangium</taxon>
    </lineage>
</organism>
<dbReference type="AlphaFoldDB" id="A0A919VFQ8"/>
<dbReference type="Gene3D" id="1.50.10.20">
    <property type="match status" value="1"/>
</dbReference>
<dbReference type="CDD" id="cd04793">
    <property type="entry name" value="LanC"/>
    <property type="match status" value="1"/>
</dbReference>
<dbReference type="SUPFAM" id="SSF158745">
    <property type="entry name" value="LanC-like"/>
    <property type="match status" value="1"/>
</dbReference>
<dbReference type="GO" id="GO:0046872">
    <property type="term" value="F:metal ion binding"/>
    <property type="evidence" value="ECO:0007669"/>
    <property type="project" value="UniProtKB-KW"/>
</dbReference>
<keyword evidence="1" id="KW-0862">Zinc</keyword>
<feature type="region of interest" description="Disordered" evidence="2">
    <location>
        <begin position="1"/>
        <end position="23"/>
    </location>
</feature>
<dbReference type="SMART" id="SM01260">
    <property type="entry name" value="LANC_like"/>
    <property type="match status" value="1"/>
</dbReference>
<reference evidence="3" key="1">
    <citation type="submission" date="2021-01" db="EMBL/GenBank/DDBJ databases">
        <title>Whole genome shotgun sequence of Sinosporangium siamense NBRC 109515.</title>
        <authorList>
            <person name="Komaki H."/>
            <person name="Tamura T."/>
        </authorList>
    </citation>
    <scope>NUCLEOTIDE SEQUENCE</scope>
    <source>
        <strain evidence="3">NBRC 109515</strain>
    </source>
</reference>
<keyword evidence="4" id="KW-1185">Reference proteome</keyword>
<feature type="binding site" evidence="1">
    <location>
        <position position="346"/>
    </location>
    <ligand>
        <name>Zn(2+)</name>
        <dbReference type="ChEBI" id="CHEBI:29105"/>
    </ligand>
</feature>
<sequence>MPPTRPCRCPQLDDTQRNEGDKGIARYSAEVTEIATRLSFPASTQEGHPQSLSRGAVGVALLHVERAASGVGDWETAHRWLTAAATAMPISTGPQAGLLFGAPALAFTLHAAADRPGRYERALASLDTQLDAITRRHLDRAHERIDCGRQPHPKEFDLFRGLTGLGAHLLRRNPGGDLIRQVLAYLVRLSEDLDAQELPGWWVDCPPTGGRTTDRLGGHGDFGMAHGISAPLTLLSLAARRGIVVDGQVAAIGKICSWTDAWLQEGESGPWWPETVTVDEVARGRPEQKRPRRPSWCYGTPGIARAQQLAGLATADLARQRMAESALLGCLNDPDQTRLINDHSLCHGSAGLFQTVWRFARDADHGDLTHWPQKLADRFLARRVQNMEIGLLFGSAGLGLALTTAAGHPPVSSWDSCLLLN</sequence>
<evidence type="ECO:0008006" key="5">
    <source>
        <dbReference type="Google" id="ProtNLM"/>
    </source>
</evidence>
<feature type="binding site" evidence="1">
    <location>
        <position position="297"/>
    </location>
    <ligand>
        <name>Zn(2+)</name>
        <dbReference type="ChEBI" id="CHEBI:29105"/>
    </ligand>
</feature>
<feature type="binding site" evidence="1">
    <location>
        <position position="347"/>
    </location>
    <ligand>
        <name>Zn(2+)</name>
        <dbReference type="ChEBI" id="CHEBI:29105"/>
    </ligand>
</feature>
<protein>
    <recommendedName>
        <fullName evidence="5">Lanthionine synthetase</fullName>
    </recommendedName>
</protein>
<dbReference type="PRINTS" id="PR01955">
    <property type="entry name" value="LANCFRANKIA"/>
</dbReference>
<dbReference type="GO" id="GO:0031179">
    <property type="term" value="P:peptide modification"/>
    <property type="evidence" value="ECO:0007669"/>
    <property type="project" value="InterPro"/>
</dbReference>
<dbReference type="InterPro" id="IPR033889">
    <property type="entry name" value="LanC"/>
</dbReference>
<keyword evidence="1" id="KW-0479">Metal-binding</keyword>
<dbReference type="PRINTS" id="PR01950">
    <property type="entry name" value="LANCSUPER"/>
</dbReference>
<evidence type="ECO:0000313" key="3">
    <source>
        <dbReference type="EMBL" id="GII96364.1"/>
    </source>
</evidence>
<dbReference type="EMBL" id="BOOW01000044">
    <property type="protein sequence ID" value="GII96364.1"/>
    <property type="molecule type" value="Genomic_DNA"/>
</dbReference>
<evidence type="ECO:0000256" key="1">
    <source>
        <dbReference type="PIRSR" id="PIRSR607822-1"/>
    </source>
</evidence>
<name>A0A919VFQ8_9ACTN</name>
<comment type="caution">
    <text evidence="3">The sequence shown here is derived from an EMBL/GenBank/DDBJ whole genome shotgun (WGS) entry which is preliminary data.</text>
</comment>
<dbReference type="Pfam" id="PF05147">
    <property type="entry name" value="LANC_like"/>
    <property type="match status" value="1"/>
</dbReference>
<feature type="compositionally biased region" description="Basic and acidic residues" evidence="2">
    <location>
        <begin position="14"/>
        <end position="23"/>
    </location>
</feature>
<dbReference type="Proteomes" id="UP000606172">
    <property type="component" value="Unassembled WGS sequence"/>
</dbReference>
<dbReference type="InterPro" id="IPR007822">
    <property type="entry name" value="LANC-like"/>
</dbReference>
<gene>
    <name evidence="3" type="ORF">Ssi02_65950</name>
</gene>
<evidence type="ECO:0000256" key="2">
    <source>
        <dbReference type="SAM" id="MobiDB-lite"/>
    </source>
</evidence>
<proteinExistence type="predicted"/>
<accession>A0A919VFQ8</accession>
<evidence type="ECO:0000313" key="4">
    <source>
        <dbReference type="Proteomes" id="UP000606172"/>
    </source>
</evidence>